<name>A0ABR9RSY2_9ACTN</name>
<keyword evidence="3" id="KW-1185">Reference proteome</keyword>
<evidence type="ECO:0000313" key="3">
    <source>
        <dbReference type="Proteomes" id="UP000756387"/>
    </source>
</evidence>
<reference evidence="1 3" key="1">
    <citation type="submission" date="2020-10" db="EMBL/GenBank/DDBJ databases">
        <title>Nocardioides sp. isolated from sludge.</title>
        <authorList>
            <person name="Zhang X."/>
        </authorList>
    </citation>
    <scope>NUCLEOTIDE SEQUENCE [LARGE SCALE GENOMIC DNA]</scope>
    <source>
        <strain evidence="1 3">Y6</strain>
    </source>
</reference>
<gene>
    <name evidence="1" type="ORF">IEQ44_08400</name>
    <name evidence="2" type="ORF">IEQ44_12160</name>
</gene>
<dbReference type="Proteomes" id="UP000756387">
    <property type="component" value="Unassembled WGS sequence"/>
</dbReference>
<proteinExistence type="predicted"/>
<comment type="caution">
    <text evidence="1">The sequence shown here is derived from an EMBL/GenBank/DDBJ whole genome shotgun (WGS) entry which is preliminary data.</text>
</comment>
<dbReference type="EMBL" id="JADCSA010000007">
    <property type="protein sequence ID" value="MBE7324672.1"/>
    <property type="molecule type" value="Genomic_DNA"/>
</dbReference>
<protein>
    <submittedName>
        <fullName evidence="1">Uncharacterized protein</fullName>
    </submittedName>
</protein>
<organism evidence="1 3">
    <name type="scientific">Nocardioides malaquae</name>
    <dbReference type="NCBI Taxonomy" id="2773426"/>
    <lineage>
        <taxon>Bacteria</taxon>
        <taxon>Bacillati</taxon>
        <taxon>Actinomycetota</taxon>
        <taxon>Actinomycetes</taxon>
        <taxon>Propionibacteriales</taxon>
        <taxon>Nocardioidaceae</taxon>
        <taxon>Nocardioides</taxon>
    </lineage>
</organism>
<dbReference type="EMBL" id="JADCSA010000011">
    <property type="protein sequence ID" value="MBE7325406.1"/>
    <property type="molecule type" value="Genomic_DNA"/>
</dbReference>
<sequence>MDEDLTPSALLDELRMRHVVVAAAQVEELEGVYAWALAHPALGDAGVLSRDEFPAGDGA</sequence>
<evidence type="ECO:0000313" key="1">
    <source>
        <dbReference type="EMBL" id="MBE7324672.1"/>
    </source>
</evidence>
<feature type="non-terminal residue" evidence="1">
    <location>
        <position position="59"/>
    </location>
</feature>
<evidence type="ECO:0000313" key="2">
    <source>
        <dbReference type="EMBL" id="MBE7325406.1"/>
    </source>
</evidence>
<accession>A0ABR9RSY2</accession>